<dbReference type="AlphaFoldDB" id="A0A0E9Y0B9"/>
<sequence length="33" mass="3706">MNPHQFFSSLSIQIKQADVNLSKNDPSPKICSM</sequence>
<name>A0A0E9Y0B9_ANGAN</name>
<reference evidence="1" key="2">
    <citation type="journal article" date="2015" name="Fish Shellfish Immunol.">
        <title>Early steps in the European eel (Anguilla anguilla)-Vibrio vulnificus interaction in the gills: Role of the RtxA13 toxin.</title>
        <authorList>
            <person name="Callol A."/>
            <person name="Pajuelo D."/>
            <person name="Ebbesson L."/>
            <person name="Teles M."/>
            <person name="MacKenzie S."/>
            <person name="Amaro C."/>
        </authorList>
    </citation>
    <scope>NUCLEOTIDE SEQUENCE</scope>
</reference>
<accession>A0A0E9Y0B9</accession>
<proteinExistence type="predicted"/>
<protein>
    <submittedName>
        <fullName evidence="1">Uncharacterized protein</fullName>
    </submittedName>
</protein>
<dbReference type="EMBL" id="GBXM01001204">
    <property type="protein sequence ID" value="JAI07374.1"/>
    <property type="molecule type" value="Transcribed_RNA"/>
</dbReference>
<evidence type="ECO:0000313" key="1">
    <source>
        <dbReference type="EMBL" id="JAI07374.1"/>
    </source>
</evidence>
<reference evidence="1" key="1">
    <citation type="submission" date="2014-11" db="EMBL/GenBank/DDBJ databases">
        <authorList>
            <person name="Amaro Gonzalez C."/>
        </authorList>
    </citation>
    <scope>NUCLEOTIDE SEQUENCE</scope>
</reference>
<organism evidence="1">
    <name type="scientific">Anguilla anguilla</name>
    <name type="common">European freshwater eel</name>
    <name type="synonym">Muraena anguilla</name>
    <dbReference type="NCBI Taxonomy" id="7936"/>
    <lineage>
        <taxon>Eukaryota</taxon>
        <taxon>Metazoa</taxon>
        <taxon>Chordata</taxon>
        <taxon>Craniata</taxon>
        <taxon>Vertebrata</taxon>
        <taxon>Euteleostomi</taxon>
        <taxon>Actinopterygii</taxon>
        <taxon>Neopterygii</taxon>
        <taxon>Teleostei</taxon>
        <taxon>Anguilliformes</taxon>
        <taxon>Anguillidae</taxon>
        <taxon>Anguilla</taxon>
    </lineage>
</organism>